<protein>
    <recommendedName>
        <fullName evidence="4">Sporulation protein YpjB</fullName>
    </recommendedName>
</protein>
<sequence length="83" mass="9809">MKIFGISLLMMLLLMTLSLGFDLLQGFDTMTSIHNNLSPFQVMETPEMFIFVFFILVFAIESFLYFYRNRKKLKRDKKNNPAT</sequence>
<reference evidence="2 3" key="1">
    <citation type="submission" date="2017-08" db="EMBL/GenBank/DDBJ databases">
        <authorList>
            <person name="de Groot N.N."/>
        </authorList>
    </citation>
    <scope>NUCLEOTIDE SEQUENCE [LARGE SCALE GENOMIC DNA]</scope>
    <source>
        <strain evidence="2 3">JC228</strain>
    </source>
</reference>
<keyword evidence="3" id="KW-1185">Reference proteome</keyword>
<keyword evidence="1" id="KW-1133">Transmembrane helix</keyword>
<dbReference type="RefSeq" id="WP_179714337.1">
    <property type="nucleotide sequence ID" value="NZ_JBEPMQ010000009.1"/>
</dbReference>
<dbReference type="Proteomes" id="UP000219546">
    <property type="component" value="Unassembled WGS sequence"/>
</dbReference>
<name>A0A285D3N6_9BACI</name>
<organism evidence="2 3">
    <name type="scientific">Bacillus oleivorans</name>
    <dbReference type="NCBI Taxonomy" id="1448271"/>
    <lineage>
        <taxon>Bacteria</taxon>
        <taxon>Bacillati</taxon>
        <taxon>Bacillota</taxon>
        <taxon>Bacilli</taxon>
        <taxon>Bacillales</taxon>
        <taxon>Bacillaceae</taxon>
        <taxon>Bacillus</taxon>
    </lineage>
</organism>
<keyword evidence="1" id="KW-0472">Membrane</keyword>
<dbReference type="InterPro" id="IPR058725">
    <property type="entry name" value="YczF"/>
</dbReference>
<evidence type="ECO:0000256" key="1">
    <source>
        <dbReference type="SAM" id="Phobius"/>
    </source>
</evidence>
<evidence type="ECO:0000313" key="2">
    <source>
        <dbReference type="EMBL" id="SNX74441.1"/>
    </source>
</evidence>
<accession>A0A285D3N6</accession>
<proteinExistence type="predicted"/>
<evidence type="ECO:0008006" key="4">
    <source>
        <dbReference type="Google" id="ProtNLM"/>
    </source>
</evidence>
<dbReference type="EMBL" id="OAOP01000009">
    <property type="protein sequence ID" value="SNX74441.1"/>
    <property type="molecule type" value="Genomic_DNA"/>
</dbReference>
<dbReference type="Pfam" id="PF26310">
    <property type="entry name" value="YczF"/>
    <property type="match status" value="1"/>
</dbReference>
<gene>
    <name evidence="2" type="ORF">SAMN05877753_109101</name>
</gene>
<feature type="transmembrane region" description="Helical" evidence="1">
    <location>
        <begin position="48"/>
        <end position="67"/>
    </location>
</feature>
<evidence type="ECO:0000313" key="3">
    <source>
        <dbReference type="Proteomes" id="UP000219546"/>
    </source>
</evidence>
<dbReference type="AlphaFoldDB" id="A0A285D3N6"/>
<keyword evidence="1" id="KW-0812">Transmembrane</keyword>